<keyword evidence="6" id="KW-0963">Cytoplasm</keyword>
<dbReference type="InterPro" id="IPR008948">
    <property type="entry name" value="L-Aspartase-like"/>
</dbReference>
<dbReference type="RefSeq" id="WP_043100469.1">
    <property type="nucleotide sequence ID" value="NZ_JACHET010000001.1"/>
</dbReference>
<dbReference type="PANTHER" id="PTHR43814:SF1">
    <property type="entry name" value="ARGININOSUCCINATE LYASE"/>
    <property type="match status" value="1"/>
</dbReference>
<gene>
    <name evidence="6" type="primary">argH</name>
    <name evidence="10" type="ORF">HNQ86_000935</name>
    <name evidence="9" type="ORF">LF63_0106480</name>
</gene>
<dbReference type="PRINTS" id="PR00149">
    <property type="entry name" value="FUMRATELYASE"/>
</dbReference>
<dbReference type="CDD" id="cd01359">
    <property type="entry name" value="Argininosuccinate_lyase"/>
    <property type="match status" value="1"/>
</dbReference>
<dbReference type="Proteomes" id="UP000029708">
    <property type="component" value="Unassembled WGS sequence"/>
</dbReference>
<dbReference type="HAMAP" id="MF_00006">
    <property type="entry name" value="Arg_succ_lyase"/>
    <property type="match status" value="1"/>
</dbReference>
<keyword evidence="6 9" id="KW-0456">Lyase</keyword>
<dbReference type="NCBIfam" id="TIGR00838">
    <property type="entry name" value="argH"/>
    <property type="match status" value="1"/>
</dbReference>
<feature type="domain" description="Fumarate lyase N-terminal" evidence="8">
    <location>
        <begin position="36"/>
        <end position="296"/>
    </location>
</feature>
<proteinExistence type="inferred from homology"/>
<dbReference type="OrthoDB" id="9769623at2"/>
<evidence type="ECO:0000256" key="4">
    <source>
        <dbReference type="ARBA" id="ARBA00012338"/>
    </source>
</evidence>
<dbReference type="GO" id="GO:0005829">
    <property type="term" value="C:cytosol"/>
    <property type="evidence" value="ECO:0007669"/>
    <property type="project" value="TreeGrafter"/>
</dbReference>
<evidence type="ECO:0000256" key="1">
    <source>
        <dbReference type="ARBA" id="ARBA00000985"/>
    </source>
</evidence>
<feature type="region of interest" description="Disordered" evidence="7">
    <location>
        <begin position="390"/>
        <end position="409"/>
    </location>
</feature>
<evidence type="ECO:0000259" key="8">
    <source>
        <dbReference type="Pfam" id="PF00206"/>
    </source>
</evidence>
<accession>A0A099CYE9</accession>
<evidence type="ECO:0000256" key="2">
    <source>
        <dbReference type="ARBA" id="ARBA00004941"/>
    </source>
</evidence>
<comment type="similarity">
    <text evidence="3">In the N-terminal section; belongs to the lyase 1 family. Argininosuccinate lyase subfamily.</text>
</comment>
<comment type="caution">
    <text evidence="9">The sequence shown here is derived from an EMBL/GenBank/DDBJ whole genome shotgun (WGS) entry which is preliminary data.</text>
</comment>
<evidence type="ECO:0000313" key="9">
    <source>
        <dbReference type="EMBL" id="KGI78020.1"/>
    </source>
</evidence>
<name>A0A099CYE9_9GAMM</name>
<dbReference type="Gene3D" id="1.10.40.30">
    <property type="entry name" value="Fumarase/aspartase (C-terminal domain)"/>
    <property type="match status" value="1"/>
</dbReference>
<dbReference type="Pfam" id="PF00206">
    <property type="entry name" value="Lyase_1"/>
    <property type="match status" value="1"/>
</dbReference>
<evidence type="ECO:0000256" key="5">
    <source>
        <dbReference type="ARBA" id="ARBA00022571"/>
    </source>
</evidence>
<evidence type="ECO:0000313" key="10">
    <source>
        <dbReference type="EMBL" id="MBB6183590.1"/>
    </source>
</evidence>
<feature type="compositionally biased region" description="Polar residues" evidence="7">
    <location>
        <begin position="394"/>
        <end position="407"/>
    </location>
</feature>
<sequence>MSDLLWQKDGVRVDARIMRFLAGDDVLLDREFLLHDITASKAHVAGLGRIDVLSADEVASITRELDALAEDFRNGDFILDDTHEDGHSAIEARLVDRLGDVGRKVHTGRSRNDQVLVATRLWLKERLDDLSDLCVAIAEVCLQRAGGESLPLPGYTHLQRAVVSSTAMWFAGFAEGFIDNAARARTTRDWLDANPLGTAAGYGVNLPLDRAYTTEALGFARMQVSPIYAQLSRGKFELGALDALASTLLDLRRLAWDLSLFTTAEFGFVRLPDEYTTGSSIMPNKRNPDVVEMLRASYAPVAAARVEIEQLLSLPSGYQRDLQLSKGSLWHGFTHGLRALDLMPDLLARMQWNGEAMRAAIEPSMHATDVAIEQAAAGVPFRTAYRAAAEAGSDTGSGRTPESSLTARVSPGGAAALGLEILHDRLKALKDKQREAH</sequence>
<dbReference type="InterPro" id="IPR022761">
    <property type="entry name" value="Fumarate_lyase_N"/>
</dbReference>
<dbReference type="PRINTS" id="PR00145">
    <property type="entry name" value="ARGSUCLYASE"/>
</dbReference>
<comment type="pathway">
    <text evidence="2 6">Amino-acid biosynthesis; L-arginine biosynthesis; L-arginine from L-ornithine and carbamoyl phosphate: step 3/3.</text>
</comment>
<dbReference type="EMBL" id="JACHET010000001">
    <property type="protein sequence ID" value="MBB6183590.1"/>
    <property type="molecule type" value="Genomic_DNA"/>
</dbReference>
<dbReference type="InterPro" id="IPR020557">
    <property type="entry name" value="Fumarate_lyase_CS"/>
</dbReference>
<dbReference type="EMBL" id="JROI01000010">
    <property type="protein sequence ID" value="KGI78020.1"/>
    <property type="molecule type" value="Genomic_DNA"/>
</dbReference>
<dbReference type="HOGENOM" id="CLU_027272_2_0_6"/>
<evidence type="ECO:0000256" key="7">
    <source>
        <dbReference type="SAM" id="MobiDB-lite"/>
    </source>
</evidence>
<dbReference type="Gene3D" id="1.10.275.10">
    <property type="entry name" value="Fumarase/aspartase (N-terminal domain)"/>
    <property type="match status" value="1"/>
</dbReference>
<keyword evidence="6" id="KW-0028">Amino-acid biosynthesis</keyword>
<keyword evidence="11" id="KW-1185">Reference proteome</keyword>
<reference evidence="10 12" key="2">
    <citation type="submission" date="2020-08" db="EMBL/GenBank/DDBJ databases">
        <title>Genomic Encyclopedia of Type Strains, Phase IV (KMG-IV): sequencing the most valuable type-strain genomes for metagenomic binning, comparative biology and taxonomic classification.</title>
        <authorList>
            <person name="Goeker M."/>
        </authorList>
    </citation>
    <scope>NUCLEOTIDE SEQUENCE [LARGE SCALE GENOMIC DNA]</scope>
    <source>
        <strain evidence="10 12">DSM 107085</strain>
    </source>
</reference>
<dbReference type="Proteomes" id="UP000560000">
    <property type="component" value="Unassembled WGS sequence"/>
</dbReference>
<comment type="subcellular location">
    <subcellularLocation>
        <location evidence="6">Cytoplasm</location>
    </subcellularLocation>
</comment>
<evidence type="ECO:0000313" key="12">
    <source>
        <dbReference type="Proteomes" id="UP000560000"/>
    </source>
</evidence>
<dbReference type="InterPro" id="IPR009049">
    <property type="entry name" value="Argininosuccinate_lyase"/>
</dbReference>
<organism evidence="9 11">
    <name type="scientific">Oleiagrimonas soli</name>
    <dbReference type="NCBI Taxonomy" id="1543381"/>
    <lineage>
        <taxon>Bacteria</taxon>
        <taxon>Pseudomonadati</taxon>
        <taxon>Pseudomonadota</taxon>
        <taxon>Gammaproteobacteria</taxon>
        <taxon>Lysobacterales</taxon>
        <taxon>Rhodanobacteraceae</taxon>
        <taxon>Oleiagrimonas</taxon>
    </lineage>
</organism>
<evidence type="ECO:0000313" key="11">
    <source>
        <dbReference type="Proteomes" id="UP000029708"/>
    </source>
</evidence>
<dbReference type="EC" id="4.3.2.1" evidence="4 6"/>
<dbReference type="GO" id="GO:0042450">
    <property type="term" value="P:L-arginine biosynthetic process via ornithine"/>
    <property type="evidence" value="ECO:0007669"/>
    <property type="project" value="UniProtKB-UniRule"/>
</dbReference>
<reference evidence="9 11" key="1">
    <citation type="submission" date="2014-09" db="EMBL/GenBank/DDBJ databases">
        <title>Xanthomonadaceae 3.5X direct submission.</title>
        <authorList>
            <person name="Fang T."/>
            <person name="Wang H."/>
        </authorList>
    </citation>
    <scope>NUCLEOTIDE SEQUENCE [LARGE SCALE GENOMIC DNA]</scope>
    <source>
        <strain evidence="9 11">3.5X</strain>
    </source>
</reference>
<comment type="catalytic activity">
    <reaction evidence="1 6">
        <text>2-(N(omega)-L-arginino)succinate = fumarate + L-arginine</text>
        <dbReference type="Rhea" id="RHEA:24020"/>
        <dbReference type="ChEBI" id="CHEBI:29806"/>
        <dbReference type="ChEBI" id="CHEBI:32682"/>
        <dbReference type="ChEBI" id="CHEBI:57472"/>
        <dbReference type="EC" id="4.3.2.1"/>
    </reaction>
</comment>
<dbReference type="InterPro" id="IPR000362">
    <property type="entry name" value="Fumarate_lyase_fam"/>
</dbReference>
<dbReference type="GO" id="GO:0004056">
    <property type="term" value="F:argininosuccinate lyase activity"/>
    <property type="evidence" value="ECO:0007669"/>
    <property type="project" value="UniProtKB-UniRule"/>
</dbReference>
<evidence type="ECO:0000256" key="6">
    <source>
        <dbReference type="HAMAP-Rule" id="MF_00006"/>
    </source>
</evidence>
<dbReference type="SUPFAM" id="SSF48557">
    <property type="entry name" value="L-aspartase-like"/>
    <property type="match status" value="1"/>
</dbReference>
<dbReference type="Gene3D" id="1.20.200.10">
    <property type="entry name" value="Fumarase/aspartase (Central domain)"/>
    <property type="match status" value="1"/>
</dbReference>
<dbReference type="PROSITE" id="PS00163">
    <property type="entry name" value="FUMARATE_LYASES"/>
    <property type="match status" value="1"/>
</dbReference>
<keyword evidence="5 6" id="KW-0055">Arginine biosynthesis</keyword>
<dbReference type="PANTHER" id="PTHR43814">
    <property type="entry name" value="ARGININOSUCCINATE LYASE"/>
    <property type="match status" value="1"/>
</dbReference>
<evidence type="ECO:0000256" key="3">
    <source>
        <dbReference type="ARBA" id="ARBA00005552"/>
    </source>
</evidence>
<dbReference type="STRING" id="1543381.LF63_0106480"/>
<dbReference type="AlphaFoldDB" id="A0A099CYE9"/>
<dbReference type="InterPro" id="IPR024083">
    <property type="entry name" value="Fumarase/histidase_N"/>
</dbReference>
<dbReference type="UniPathway" id="UPA00068">
    <property type="reaction ID" value="UER00114"/>
</dbReference>
<protein>
    <recommendedName>
        <fullName evidence="4 6">Argininosuccinate lyase</fullName>
        <shortName evidence="6">ASAL</shortName>
        <ecNumber evidence="4 6">4.3.2.1</ecNumber>
    </recommendedName>
    <alternativeName>
        <fullName evidence="6">Arginosuccinase</fullName>
    </alternativeName>
</protein>
<comment type="similarity">
    <text evidence="6">Belongs to the lyase 1 family. Argininosuccinate lyase subfamily.</text>
</comment>